<dbReference type="GO" id="GO:0005829">
    <property type="term" value="C:cytosol"/>
    <property type="evidence" value="ECO:0007669"/>
    <property type="project" value="TreeGrafter"/>
</dbReference>
<evidence type="ECO:0000256" key="2">
    <source>
        <dbReference type="ARBA" id="ARBA00022741"/>
    </source>
</evidence>
<dbReference type="SUPFAM" id="SSF53067">
    <property type="entry name" value="Actin-like ATPase domain"/>
    <property type="match status" value="2"/>
</dbReference>
<dbReference type="PANTHER" id="PTHR45639">
    <property type="entry name" value="HSC70CB, ISOFORM G-RELATED"/>
    <property type="match status" value="1"/>
</dbReference>
<evidence type="ECO:0000256" key="1">
    <source>
        <dbReference type="ARBA" id="ARBA00007381"/>
    </source>
</evidence>
<dbReference type="Proteomes" id="UP000515163">
    <property type="component" value="Unplaced"/>
</dbReference>
<dbReference type="AlphaFoldDB" id="A0A6P8I4K5"/>
<keyword evidence="2" id="KW-0547">Nucleotide-binding</keyword>
<dbReference type="GO" id="GO:0005634">
    <property type="term" value="C:nucleus"/>
    <property type="evidence" value="ECO:0007669"/>
    <property type="project" value="TreeGrafter"/>
</dbReference>
<dbReference type="GeneID" id="116299018"/>
<sequence>MSVVGFDVGNQSCYIAVARGGGIETIANEYSDRCTPSVVSLGEKSRQIGTSGKNQMISNLKNTISQFKRLIGRKFSDPVVQQEIQDLPYQVVEQPQDQIGIKVRYLGEVEVFSPEQVMAMLFTRLKTTAEIGLGTKVTDCVVSVPSYYTDRQRRTMLDSTAMAGLNCLRLMNDTTAVALAYGIYKQDLPTDKARNIAFVDMGHSSLQVAICAFLKGQLKVLSVDADPTLGGRDFDKRICQKFIEEFKQKYKLDVLTNPKAKVKLTNECEKLKKLMSANSTDIPINIECFMEDMDVTGRMKRVAFEELSVDLIQRFEKPLRRALEQSGLKPDQLEGVEIVGGSTRVPILKNIIKNVFGMEPSTTLNADEAVARGCALQCAMLSPTFRVREFSVNDIAPYPIVLTWKSQSEEDPGEMELFTPNHPFPFSKMLTFHRKEPFDLEAHYKSSTDLPIKNGFIGHFSVNNVVPSQEGSSSKIKVKVNMDVHGIFNVSGAQLVEKIECEPEPEAMETAPETQKKEEQADGEVPPATNDSEDAKKTKAEEPMDVEQENKANGKKDKNSENKKDEGSKAKKKKHAVKTNDLPIQSVVPSLDKKLLNLAIEKENNMIMQDRLEKERADAKNSVEEYVYNMRSKIYDMYQNFISDADKEKFQKVLDDAKNWLYEDGEDQKKKVYIDKLASLKKIGDPVVNRYKESLTRSEAFESLGRSIQQMKKVLDLIVQKDEKYDHLTEEEVKTVEKAVKEKEDWLNSKWNAQAKIPENKDPVVLTASILAEKQQLETKCNPIVNKPKPKKPEPPPKEDEKKNEINKEEKTESEPKDTKEDEKMSEDKSPEDENKSVDMDVD</sequence>
<dbReference type="InterPro" id="IPR043129">
    <property type="entry name" value="ATPase_NBD"/>
</dbReference>
<feature type="compositionally biased region" description="Basic and acidic residues" evidence="4">
    <location>
        <begin position="791"/>
        <end position="843"/>
    </location>
</feature>
<comment type="similarity">
    <text evidence="1">Belongs to the heat shock protein 70 family.</text>
</comment>
<dbReference type="CDD" id="cd10228">
    <property type="entry name" value="ASKHA_NBD_HSP70_HSPA4_like"/>
    <property type="match status" value="1"/>
</dbReference>
<accession>A0A6P8I4K5</accession>
<dbReference type="InterPro" id="IPR013126">
    <property type="entry name" value="Hsp_70_fam"/>
</dbReference>
<feature type="region of interest" description="Disordered" evidence="4">
    <location>
        <begin position="779"/>
        <end position="843"/>
    </location>
</feature>
<dbReference type="InterPro" id="IPR029048">
    <property type="entry name" value="HSP70_C_sf"/>
</dbReference>
<gene>
    <name evidence="6" type="primary">LOC116299018</name>
</gene>
<dbReference type="Pfam" id="PF00012">
    <property type="entry name" value="HSP70"/>
    <property type="match status" value="1"/>
</dbReference>
<dbReference type="Gene3D" id="3.30.30.30">
    <property type="match status" value="1"/>
</dbReference>
<dbReference type="Gene3D" id="3.30.420.40">
    <property type="match status" value="2"/>
</dbReference>
<dbReference type="SUPFAM" id="SSF100934">
    <property type="entry name" value="Heat shock protein 70kD (HSP70), C-terminal subdomain"/>
    <property type="match status" value="2"/>
</dbReference>
<feature type="compositionally biased region" description="Basic and acidic residues" evidence="4">
    <location>
        <begin position="533"/>
        <end position="569"/>
    </location>
</feature>
<keyword evidence="5" id="KW-1185">Reference proteome</keyword>
<keyword evidence="3" id="KW-0067">ATP-binding</keyword>
<dbReference type="FunCoup" id="A0A6P8I4K5">
    <property type="interactions" value="3692"/>
</dbReference>
<dbReference type="KEGG" id="aten:116299018"/>
<evidence type="ECO:0000313" key="6">
    <source>
        <dbReference type="RefSeq" id="XP_031563494.1"/>
    </source>
</evidence>
<dbReference type="Gene3D" id="3.90.640.10">
    <property type="entry name" value="Actin, Chain A, domain 4"/>
    <property type="match status" value="1"/>
</dbReference>
<dbReference type="FunFam" id="3.90.640.10:FF:000004">
    <property type="entry name" value="Heat shock 70 kDa protein 4"/>
    <property type="match status" value="1"/>
</dbReference>
<proteinExistence type="inferred from homology"/>
<feature type="region of interest" description="Disordered" evidence="4">
    <location>
        <begin position="505"/>
        <end position="581"/>
    </location>
</feature>
<evidence type="ECO:0000256" key="3">
    <source>
        <dbReference type="ARBA" id="ARBA00022840"/>
    </source>
</evidence>
<organism evidence="5 6">
    <name type="scientific">Actinia tenebrosa</name>
    <name type="common">Australian red waratah sea anemone</name>
    <dbReference type="NCBI Taxonomy" id="6105"/>
    <lineage>
        <taxon>Eukaryota</taxon>
        <taxon>Metazoa</taxon>
        <taxon>Cnidaria</taxon>
        <taxon>Anthozoa</taxon>
        <taxon>Hexacorallia</taxon>
        <taxon>Actiniaria</taxon>
        <taxon>Actiniidae</taxon>
        <taxon>Actinia</taxon>
    </lineage>
</organism>
<protein>
    <submittedName>
        <fullName evidence="6">Heat shock 70 kDa protein 4-like isoform X1</fullName>
    </submittedName>
</protein>
<dbReference type="FunFam" id="3.30.420.40:FF:000171">
    <property type="entry name" value="Heat shock 70 kDa protein 4"/>
    <property type="match status" value="1"/>
</dbReference>
<reference evidence="6" key="1">
    <citation type="submission" date="2025-08" db="UniProtKB">
        <authorList>
            <consortium name="RefSeq"/>
        </authorList>
    </citation>
    <scope>IDENTIFICATION</scope>
    <source>
        <tissue evidence="6">Tentacle</tissue>
    </source>
</reference>
<dbReference type="FunFam" id="3.30.30.30:FF:000002">
    <property type="entry name" value="Heat shock 70 kDa protein 4"/>
    <property type="match status" value="1"/>
</dbReference>
<dbReference type="RefSeq" id="XP_031563494.1">
    <property type="nucleotide sequence ID" value="XM_031707634.1"/>
</dbReference>
<name>A0A6P8I4K5_ACTTE</name>
<dbReference type="PRINTS" id="PR00301">
    <property type="entry name" value="HEATSHOCK70"/>
</dbReference>
<dbReference type="Gene3D" id="2.60.34.10">
    <property type="entry name" value="Substrate Binding Domain Of DNAk, Chain A, domain 1"/>
    <property type="match status" value="1"/>
</dbReference>
<dbReference type="InParanoid" id="A0A6P8I4K5"/>
<dbReference type="Gene3D" id="1.20.1270.10">
    <property type="match status" value="2"/>
</dbReference>
<dbReference type="GO" id="GO:0005524">
    <property type="term" value="F:ATP binding"/>
    <property type="evidence" value="ECO:0007669"/>
    <property type="project" value="UniProtKB-KW"/>
</dbReference>
<evidence type="ECO:0000313" key="5">
    <source>
        <dbReference type="Proteomes" id="UP000515163"/>
    </source>
</evidence>
<dbReference type="FunFam" id="3.30.420.40:FF:000495">
    <property type="entry name" value="Heat shock protein 4b"/>
    <property type="match status" value="1"/>
</dbReference>
<dbReference type="PANTHER" id="PTHR45639:SF4">
    <property type="entry name" value="HSC70CB, ISOFORM G"/>
    <property type="match status" value="1"/>
</dbReference>
<dbReference type="SUPFAM" id="SSF100920">
    <property type="entry name" value="Heat shock protein 70kD (HSP70), peptide-binding domain"/>
    <property type="match status" value="1"/>
</dbReference>
<dbReference type="OrthoDB" id="434160at2759"/>
<dbReference type="FunFam" id="1.20.1270.10:FF:000002">
    <property type="entry name" value="Heat shock 70 kDa protein 4"/>
    <property type="match status" value="1"/>
</dbReference>
<dbReference type="GO" id="GO:0140662">
    <property type="term" value="F:ATP-dependent protein folding chaperone"/>
    <property type="evidence" value="ECO:0007669"/>
    <property type="project" value="InterPro"/>
</dbReference>
<evidence type="ECO:0000256" key="4">
    <source>
        <dbReference type="SAM" id="MobiDB-lite"/>
    </source>
</evidence>
<dbReference type="InterPro" id="IPR029047">
    <property type="entry name" value="HSP70_peptide-bd_sf"/>
</dbReference>